<comment type="caution">
    <text evidence="3">The sequence shown here is derived from an EMBL/GenBank/DDBJ whole genome shotgun (WGS) entry which is preliminary data.</text>
</comment>
<evidence type="ECO:0000313" key="3">
    <source>
        <dbReference type="EMBL" id="CAE8689271.1"/>
    </source>
</evidence>
<dbReference type="EMBL" id="CAJNNW010027046">
    <property type="protein sequence ID" value="CAE8689271.1"/>
    <property type="molecule type" value="Genomic_DNA"/>
</dbReference>
<dbReference type="FunFam" id="1.20.140.100:FF:000001">
    <property type="entry name" value="dynein heavy chain 17, axonemal"/>
    <property type="match status" value="1"/>
</dbReference>
<dbReference type="PANTHER" id="PTHR45703:SF36">
    <property type="entry name" value="DYNEIN HEAVY CHAIN, CYTOPLASMIC"/>
    <property type="match status" value="1"/>
</dbReference>
<evidence type="ECO:0000313" key="4">
    <source>
        <dbReference type="Proteomes" id="UP000626109"/>
    </source>
</evidence>
<proteinExistence type="inferred from homology"/>
<sequence length="359" mass="40483">MAPESRKEVLAMLDALEEGTPHVSIDTRTVEWNNQVFATVDVESISKEVANFNKIATQSAKAMPDNEVPKQWGATVLQFKNTLPVVVALRNKALKPRQQGWVITSLIGEDLDLDNEEFTLGKMMSMGVDQHMETIMEVSGKATAELSLEEMLNKVKKTWEDLELVVNPYKDSKDVFILGSIEDITVALEDSLVTMSTIAGSRFVGPIRGEVEQWQKDLMLFQETLDEWLTVQRNWMYLESIFGAGDIKKQLPTESAKFMEIDTMWRHIMKETSLGCSQVASRGTVTCFALCHVSISVTHEYAVALKAATKPGRLELFKNASETLDQIQKQLEDYLLSKCVAFPRFFFLSNDELLEILSQ</sequence>
<organism evidence="3 4">
    <name type="scientific">Polarella glacialis</name>
    <name type="common">Dinoflagellate</name>
    <dbReference type="NCBI Taxonomy" id="89957"/>
    <lineage>
        <taxon>Eukaryota</taxon>
        <taxon>Sar</taxon>
        <taxon>Alveolata</taxon>
        <taxon>Dinophyceae</taxon>
        <taxon>Suessiales</taxon>
        <taxon>Suessiaceae</taxon>
        <taxon>Polarella</taxon>
    </lineage>
</organism>
<feature type="non-terminal residue" evidence="3">
    <location>
        <position position="1"/>
    </location>
</feature>
<dbReference type="GO" id="GO:0030286">
    <property type="term" value="C:dynein complex"/>
    <property type="evidence" value="ECO:0007669"/>
    <property type="project" value="InterPro"/>
</dbReference>
<dbReference type="Gene3D" id="3.20.180.20">
    <property type="entry name" value="Dynein heavy chain, N-terminal domain 2"/>
    <property type="match status" value="1"/>
</dbReference>
<dbReference type="GO" id="GO:0051959">
    <property type="term" value="F:dynein light intermediate chain binding"/>
    <property type="evidence" value="ECO:0007669"/>
    <property type="project" value="InterPro"/>
</dbReference>
<dbReference type="Proteomes" id="UP000626109">
    <property type="component" value="Unassembled WGS sequence"/>
</dbReference>
<dbReference type="PANTHER" id="PTHR45703">
    <property type="entry name" value="DYNEIN HEAVY CHAIN"/>
    <property type="match status" value="1"/>
</dbReference>
<evidence type="ECO:0000256" key="1">
    <source>
        <dbReference type="ARBA" id="ARBA00008887"/>
    </source>
</evidence>
<accession>A0A813JYT5</accession>
<evidence type="ECO:0000259" key="2">
    <source>
        <dbReference type="Pfam" id="PF08393"/>
    </source>
</evidence>
<dbReference type="InterPro" id="IPR026983">
    <property type="entry name" value="DHC"/>
</dbReference>
<comment type="similarity">
    <text evidence="1">Belongs to the dynein heavy chain family.</text>
</comment>
<dbReference type="GO" id="GO:0007018">
    <property type="term" value="P:microtubule-based movement"/>
    <property type="evidence" value="ECO:0007669"/>
    <property type="project" value="InterPro"/>
</dbReference>
<protein>
    <recommendedName>
        <fullName evidence="2">Dynein heavy chain linker domain-containing protein</fullName>
    </recommendedName>
</protein>
<dbReference type="InterPro" id="IPR042222">
    <property type="entry name" value="Dynein_2_N"/>
</dbReference>
<gene>
    <name evidence="3" type="ORF">PGLA2088_LOCUS26397</name>
</gene>
<dbReference type="Pfam" id="PF08393">
    <property type="entry name" value="DHC_N2"/>
    <property type="match status" value="1"/>
</dbReference>
<dbReference type="GO" id="GO:0045505">
    <property type="term" value="F:dynein intermediate chain binding"/>
    <property type="evidence" value="ECO:0007669"/>
    <property type="project" value="InterPro"/>
</dbReference>
<dbReference type="AlphaFoldDB" id="A0A813JYT5"/>
<dbReference type="InterPro" id="IPR042228">
    <property type="entry name" value="Dynein_linker_3"/>
</dbReference>
<dbReference type="InterPro" id="IPR013602">
    <property type="entry name" value="Dynein_heavy_linker"/>
</dbReference>
<reference evidence="3" key="1">
    <citation type="submission" date="2021-02" db="EMBL/GenBank/DDBJ databases">
        <authorList>
            <person name="Dougan E. K."/>
            <person name="Rhodes N."/>
            <person name="Thang M."/>
            <person name="Chan C."/>
        </authorList>
    </citation>
    <scope>NUCLEOTIDE SEQUENCE</scope>
</reference>
<name>A0A813JYT5_POLGL</name>
<dbReference type="Gene3D" id="1.20.140.100">
    <property type="entry name" value="Dynein heavy chain, N-terminal domain 2"/>
    <property type="match status" value="1"/>
</dbReference>
<feature type="domain" description="Dynein heavy chain linker" evidence="2">
    <location>
        <begin position="26"/>
        <end position="359"/>
    </location>
</feature>
<dbReference type="Gene3D" id="1.10.287.2620">
    <property type="match status" value="1"/>
</dbReference>